<protein>
    <recommendedName>
        <fullName evidence="3">Glycosyltransferase</fullName>
    </recommendedName>
</protein>
<comment type="caution">
    <text evidence="1">The sequence shown here is derived from an EMBL/GenBank/DDBJ whole genome shotgun (WGS) entry which is preliminary data.</text>
</comment>
<dbReference type="Proteomes" id="UP000177371">
    <property type="component" value="Unassembled WGS sequence"/>
</dbReference>
<evidence type="ECO:0008006" key="3">
    <source>
        <dbReference type="Google" id="ProtNLM"/>
    </source>
</evidence>
<gene>
    <name evidence="1" type="ORF">A2W32_01435</name>
</gene>
<dbReference type="AlphaFoldDB" id="A0A1F4V4E6"/>
<proteinExistence type="predicted"/>
<name>A0A1F4V4E6_UNCKA</name>
<dbReference type="EMBL" id="MEUT01000008">
    <property type="protein sequence ID" value="OGC51930.1"/>
    <property type="molecule type" value="Genomic_DNA"/>
</dbReference>
<evidence type="ECO:0000313" key="2">
    <source>
        <dbReference type="Proteomes" id="UP000177371"/>
    </source>
</evidence>
<sequence length="249" mass="29142">MNKNLVHIYNWWKADNPTMQRMIIAKESWKEFYKNDRYGVLTAEFSLGNKQRCSLSLGEKAIAPFLKDVIEYGLAAYLDCDLFLYSNTDISLVNNASDFIRDSLDKWECGYSHRIDFSEKVWPKDTITRDQLKEKLNLGSWSAGSDIFFFTREWWNKHKENLPDALIGFEGWDACVMAAMLKSGLPEPIKWISYHQIHQPYWKKYRLTSKGQLYNRKVCTEWAIANNLGHLLNSGTFLFKLPTPYNVII</sequence>
<accession>A0A1F4V4E6</accession>
<organism evidence="1 2">
    <name type="scientific">candidate division WWE3 bacterium RBG_16_37_10</name>
    <dbReference type="NCBI Taxonomy" id="1802610"/>
    <lineage>
        <taxon>Bacteria</taxon>
        <taxon>Katanobacteria</taxon>
    </lineage>
</organism>
<evidence type="ECO:0000313" key="1">
    <source>
        <dbReference type="EMBL" id="OGC51930.1"/>
    </source>
</evidence>
<reference evidence="1 2" key="1">
    <citation type="journal article" date="2016" name="Nat. Commun.">
        <title>Thousands of microbial genomes shed light on interconnected biogeochemical processes in an aquifer system.</title>
        <authorList>
            <person name="Anantharaman K."/>
            <person name="Brown C.T."/>
            <person name="Hug L.A."/>
            <person name="Sharon I."/>
            <person name="Castelle C.J."/>
            <person name="Probst A.J."/>
            <person name="Thomas B.C."/>
            <person name="Singh A."/>
            <person name="Wilkins M.J."/>
            <person name="Karaoz U."/>
            <person name="Brodie E.L."/>
            <person name="Williams K.H."/>
            <person name="Hubbard S.S."/>
            <person name="Banfield J.F."/>
        </authorList>
    </citation>
    <scope>NUCLEOTIDE SEQUENCE [LARGE SCALE GENOMIC DNA]</scope>
</reference>